<evidence type="ECO:0000313" key="2">
    <source>
        <dbReference type="Proteomes" id="UP000660680"/>
    </source>
</evidence>
<reference evidence="1" key="1">
    <citation type="journal article" date="2014" name="Int. J. Syst. Evol. Microbiol.">
        <title>Complete genome sequence of Corynebacterium casei LMG S-19264T (=DSM 44701T), isolated from a smear-ripened cheese.</title>
        <authorList>
            <consortium name="US DOE Joint Genome Institute (JGI-PGF)"/>
            <person name="Walter F."/>
            <person name="Albersmeier A."/>
            <person name="Kalinowski J."/>
            <person name="Ruckert C."/>
        </authorList>
    </citation>
    <scope>NUCLEOTIDE SEQUENCE</scope>
    <source>
        <strain evidence="1">JCM 3276</strain>
    </source>
</reference>
<dbReference type="Gene3D" id="3.30.470.20">
    <property type="entry name" value="ATP-grasp fold, B domain"/>
    <property type="match status" value="1"/>
</dbReference>
<dbReference type="SUPFAM" id="SSF56059">
    <property type="entry name" value="Glutathione synthetase ATP-binding domain-like"/>
    <property type="match status" value="1"/>
</dbReference>
<evidence type="ECO:0008006" key="3">
    <source>
        <dbReference type="Google" id="ProtNLM"/>
    </source>
</evidence>
<evidence type="ECO:0000313" key="1">
    <source>
        <dbReference type="EMBL" id="GGS33636.1"/>
    </source>
</evidence>
<dbReference type="Proteomes" id="UP000660680">
    <property type="component" value="Unassembled WGS sequence"/>
</dbReference>
<keyword evidence="2" id="KW-1185">Reference proteome</keyword>
<comment type="caution">
    <text evidence="1">The sequence shown here is derived from an EMBL/GenBank/DDBJ whole genome shotgun (WGS) entry which is preliminary data.</text>
</comment>
<protein>
    <recommendedName>
        <fullName evidence="3">ATP-grasp domain-containing protein</fullName>
    </recommendedName>
</protein>
<sequence length="351" mass="37194">MRDMLLLADEPAESAAAFGALGLAVGWVRHRVGGLPAAEFVLDDPSGTLEPLARLRELCAERGLRPVYAAGTTDAAVVYATLWAEALKVRCACPSECVDFFYDRLVQRRELGDHPWNLPAVAGDELDALPGDGPWVVKARGGPGRARRCATAAEVAATVGGEGADHVVEPWLPGIDFAIDAFYVHGAIRLTALGESTVDGPVTGWLAGPVLPEELVADMLADLSDLLTARGFEEGPVHARFRLRGSRPTLVSLRPRPGADGLPALGAATGAAPLMDCYRRMLHGDDLPAYAFPTSWAYQLRAPAGVPSAAARAAVPDAEFADHGPLGWSLRLRTRDETIARAAKESIEALT</sequence>
<gene>
    <name evidence="1" type="ORF">GCM10010171_29870</name>
</gene>
<proteinExistence type="predicted"/>
<name>A0A918LDP7_9PSEU</name>
<organism evidence="1 2">
    <name type="scientific">Actinokineospora fastidiosa</name>
    <dbReference type="NCBI Taxonomy" id="1816"/>
    <lineage>
        <taxon>Bacteria</taxon>
        <taxon>Bacillati</taxon>
        <taxon>Actinomycetota</taxon>
        <taxon>Actinomycetes</taxon>
        <taxon>Pseudonocardiales</taxon>
        <taxon>Pseudonocardiaceae</taxon>
        <taxon>Actinokineospora</taxon>
    </lineage>
</organism>
<dbReference type="EMBL" id="BMRB01000002">
    <property type="protein sequence ID" value="GGS33636.1"/>
    <property type="molecule type" value="Genomic_DNA"/>
</dbReference>
<reference evidence="1" key="2">
    <citation type="submission" date="2020-09" db="EMBL/GenBank/DDBJ databases">
        <authorList>
            <person name="Sun Q."/>
            <person name="Ohkuma M."/>
        </authorList>
    </citation>
    <scope>NUCLEOTIDE SEQUENCE</scope>
    <source>
        <strain evidence="1">JCM 3276</strain>
    </source>
</reference>
<dbReference type="AlphaFoldDB" id="A0A918LDP7"/>
<accession>A0A918LDP7</accession>
<dbReference type="RefSeq" id="WP_189210999.1">
    <property type="nucleotide sequence ID" value="NZ_BMRB01000002.1"/>
</dbReference>